<organism evidence="1 2">
    <name type="scientific">Paenibacillus prosopidis</name>
    <dbReference type="NCBI Taxonomy" id="630520"/>
    <lineage>
        <taxon>Bacteria</taxon>
        <taxon>Bacillati</taxon>
        <taxon>Bacillota</taxon>
        <taxon>Bacilli</taxon>
        <taxon>Bacillales</taxon>
        <taxon>Paenibacillaceae</taxon>
        <taxon>Paenibacillus</taxon>
    </lineage>
</organism>
<gene>
    <name evidence="1" type="ORF">DFP97_101391</name>
</gene>
<keyword evidence="2" id="KW-1185">Reference proteome</keyword>
<dbReference type="EMBL" id="QPJD01000001">
    <property type="protein sequence ID" value="RCW52045.1"/>
    <property type="molecule type" value="Genomic_DNA"/>
</dbReference>
<evidence type="ECO:0000313" key="1">
    <source>
        <dbReference type="EMBL" id="RCW52045.1"/>
    </source>
</evidence>
<accession>A0A368W8T2</accession>
<evidence type="ECO:0000313" key="2">
    <source>
        <dbReference type="Proteomes" id="UP000252415"/>
    </source>
</evidence>
<proteinExistence type="predicted"/>
<name>A0A368W8T2_9BACL</name>
<comment type="caution">
    <text evidence="1">The sequence shown here is derived from an EMBL/GenBank/DDBJ whole genome shotgun (WGS) entry which is preliminary data.</text>
</comment>
<dbReference type="Proteomes" id="UP000252415">
    <property type="component" value="Unassembled WGS sequence"/>
</dbReference>
<reference evidence="1 2" key="1">
    <citation type="submission" date="2018-07" db="EMBL/GenBank/DDBJ databases">
        <title>Genomic Encyclopedia of Type Strains, Phase III (KMG-III): the genomes of soil and plant-associated and newly described type strains.</title>
        <authorList>
            <person name="Whitman W."/>
        </authorList>
    </citation>
    <scope>NUCLEOTIDE SEQUENCE [LARGE SCALE GENOMIC DNA]</scope>
    <source>
        <strain evidence="1 2">CECT 7506</strain>
    </source>
</reference>
<protein>
    <submittedName>
        <fullName evidence="1">Uncharacterized protein</fullName>
    </submittedName>
</protein>
<sequence length="48" mass="5445">MIELNGRKLGVKASQKIVASLKSPRKGSKELKKYIKDAFEVSKQVKRK</sequence>
<dbReference type="RefSeq" id="WP_181873314.1">
    <property type="nucleotide sequence ID" value="NZ_QPJD01000001.1"/>
</dbReference>
<dbReference type="AlphaFoldDB" id="A0A368W8T2"/>